<evidence type="ECO:0000256" key="5">
    <source>
        <dbReference type="ARBA" id="ARBA00022989"/>
    </source>
</evidence>
<evidence type="ECO:0000256" key="2">
    <source>
        <dbReference type="ARBA" id="ARBA00022475"/>
    </source>
</evidence>
<dbReference type="Gene3D" id="3.10.20.310">
    <property type="entry name" value="membrane protein fhac"/>
    <property type="match status" value="1"/>
</dbReference>
<dbReference type="PANTHER" id="PTHR37820">
    <property type="entry name" value="CELL DIVISION PROTEIN DIVIB"/>
    <property type="match status" value="1"/>
</dbReference>
<gene>
    <name evidence="11" type="ORF">HMPREF9460_03393</name>
</gene>
<evidence type="ECO:0000256" key="8">
    <source>
        <dbReference type="SAM" id="MobiDB-lite"/>
    </source>
</evidence>
<evidence type="ECO:0000313" key="11">
    <source>
        <dbReference type="EMBL" id="KGF53852.1"/>
    </source>
</evidence>
<keyword evidence="6 9" id="KW-0472">Membrane</keyword>
<evidence type="ECO:0000256" key="3">
    <source>
        <dbReference type="ARBA" id="ARBA00022618"/>
    </source>
</evidence>
<dbReference type="Proteomes" id="UP000029585">
    <property type="component" value="Unassembled WGS sequence"/>
</dbReference>
<dbReference type="EMBL" id="ADLO01000102">
    <property type="protein sequence ID" value="KGF53852.1"/>
    <property type="molecule type" value="Genomic_DNA"/>
</dbReference>
<comment type="subcellular location">
    <subcellularLocation>
        <location evidence="1">Membrane</location>
    </subcellularLocation>
</comment>
<evidence type="ECO:0000313" key="12">
    <source>
        <dbReference type="Proteomes" id="UP000029585"/>
    </source>
</evidence>
<evidence type="ECO:0000256" key="1">
    <source>
        <dbReference type="ARBA" id="ARBA00004370"/>
    </source>
</evidence>
<organism evidence="11 12">
    <name type="scientific">Flavonifractor plautii 1_3_50AFAA</name>
    <dbReference type="NCBI Taxonomy" id="742738"/>
    <lineage>
        <taxon>Bacteria</taxon>
        <taxon>Bacillati</taxon>
        <taxon>Bacillota</taxon>
        <taxon>Clostridia</taxon>
        <taxon>Eubacteriales</taxon>
        <taxon>Oscillospiraceae</taxon>
        <taxon>Flavonifractor</taxon>
    </lineage>
</organism>
<protein>
    <recommendedName>
        <fullName evidence="10">POTRA domain-containing protein</fullName>
    </recommendedName>
</protein>
<dbReference type="PANTHER" id="PTHR37820:SF1">
    <property type="entry name" value="CELL DIVISION PROTEIN FTSQ"/>
    <property type="match status" value="1"/>
</dbReference>
<dbReference type="eggNOG" id="COG1589">
    <property type="taxonomic scope" value="Bacteria"/>
</dbReference>
<comment type="caution">
    <text evidence="11">The sequence shown here is derived from an EMBL/GenBank/DDBJ whole genome shotgun (WGS) entry which is preliminary data.</text>
</comment>
<dbReference type="PROSITE" id="PS51779">
    <property type="entry name" value="POTRA"/>
    <property type="match status" value="1"/>
</dbReference>
<dbReference type="InterPro" id="IPR034746">
    <property type="entry name" value="POTRA"/>
</dbReference>
<reference evidence="11 12" key="1">
    <citation type="submission" date="2011-08" db="EMBL/GenBank/DDBJ databases">
        <title>The Genome Sequence of Clostridium orbiscindens 1_3_50AFAA.</title>
        <authorList>
            <consortium name="The Broad Institute Genome Sequencing Platform"/>
            <person name="Earl A."/>
            <person name="Ward D."/>
            <person name="Feldgarden M."/>
            <person name="Gevers D."/>
            <person name="Daigneault M."/>
            <person name="Strauss J."/>
            <person name="Allen-Vercoe E."/>
            <person name="Young S.K."/>
            <person name="Zeng Q."/>
            <person name="Gargeya S."/>
            <person name="Fitzgerald M."/>
            <person name="Haas B."/>
            <person name="Abouelleil A."/>
            <person name="Alvarado L."/>
            <person name="Arachchi H.M."/>
            <person name="Berlin A."/>
            <person name="Brown A."/>
            <person name="Chapman S.B."/>
            <person name="Chen Z."/>
            <person name="Dunbar C."/>
            <person name="Freedman E."/>
            <person name="Gearin G."/>
            <person name="Gellesch M."/>
            <person name="Goldberg J."/>
            <person name="Griggs A."/>
            <person name="Gujja S."/>
            <person name="Heiman D."/>
            <person name="Howarth C."/>
            <person name="Larson L."/>
            <person name="Lui A."/>
            <person name="MacDonald P.J.P."/>
            <person name="Montmayeur A."/>
            <person name="Murphy C."/>
            <person name="Neiman D."/>
            <person name="Pearson M."/>
            <person name="Priest M."/>
            <person name="Roberts A."/>
            <person name="Saif S."/>
            <person name="Shea T."/>
            <person name="Shenoy N."/>
            <person name="Sisk P."/>
            <person name="Stolte C."/>
            <person name="Sykes S."/>
            <person name="Wortman J."/>
            <person name="Nusbaum C."/>
            <person name="Birren B."/>
        </authorList>
    </citation>
    <scope>NUCLEOTIDE SEQUENCE [LARGE SCALE GENOMIC DNA]</scope>
    <source>
        <strain evidence="11 12">1_3_50AFAA</strain>
    </source>
</reference>
<dbReference type="GO" id="GO:0005886">
    <property type="term" value="C:plasma membrane"/>
    <property type="evidence" value="ECO:0007669"/>
    <property type="project" value="TreeGrafter"/>
</dbReference>
<evidence type="ECO:0000256" key="9">
    <source>
        <dbReference type="SAM" id="Phobius"/>
    </source>
</evidence>
<feature type="region of interest" description="Disordered" evidence="8">
    <location>
        <begin position="257"/>
        <end position="293"/>
    </location>
</feature>
<keyword evidence="2" id="KW-1003">Cell membrane</keyword>
<keyword evidence="4 9" id="KW-0812">Transmembrane</keyword>
<keyword evidence="12" id="KW-1185">Reference proteome</keyword>
<dbReference type="InterPro" id="IPR013685">
    <property type="entry name" value="POTRA_FtsQ_type"/>
</dbReference>
<dbReference type="Pfam" id="PF08478">
    <property type="entry name" value="POTRA_1"/>
    <property type="match status" value="1"/>
</dbReference>
<evidence type="ECO:0000256" key="7">
    <source>
        <dbReference type="ARBA" id="ARBA00023306"/>
    </source>
</evidence>
<keyword evidence="7" id="KW-0131">Cell cycle</keyword>
<feature type="domain" description="POTRA" evidence="10">
    <location>
        <begin position="41"/>
        <end position="110"/>
    </location>
</feature>
<feature type="transmembrane region" description="Helical" evidence="9">
    <location>
        <begin position="20"/>
        <end position="41"/>
    </location>
</feature>
<evidence type="ECO:0000256" key="6">
    <source>
        <dbReference type="ARBA" id="ARBA00023136"/>
    </source>
</evidence>
<name>A0A096CG69_FLAPL</name>
<sequence length="293" mass="32581">MAARRNRRGRRRNRGRFSALYKLLSVLIIFAAILMGCVVFFRVNTVEITGDSPYTEEEIRRVSGVEQGDNLFTLNKYQISSRIYTQLPYIGTVNFERKYPDTFVIHVTASVPVAWIESGGSRWLMDTDCKLLESGGASLTEGKAQVRGLEAVNPSVGSVLTVPPEQQDKLDQLKGFLAAIQARQMTGSLTSFLDLTSNNEIRFGYGANLTVLFPMNGDFTQKTYYLQQTLWTMDEKGIPRTGTLDLTYDNQEGHLLPKRWLPEASAAPELSPPPAAEAGTQGENDANEKTDAE</sequence>
<dbReference type="InterPro" id="IPR050487">
    <property type="entry name" value="FtsQ_DivIB"/>
</dbReference>
<dbReference type="AlphaFoldDB" id="A0A096CG69"/>
<dbReference type="PATRIC" id="fig|742738.3.peg.3492"/>
<evidence type="ECO:0000256" key="4">
    <source>
        <dbReference type="ARBA" id="ARBA00022692"/>
    </source>
</evidence>
<keyword evidence="5 9" id="KW-1133">Transmembrane helix</keyword>
<evidence type="ECO:0000259" key="10">
    <source>
        <dbReference type="PROSITE" id="PS51779"/>
    </source>
</evidence>
<accession>A0A096CG69</accession>
<dbReference type="RefSeq" id="WP_044942788.1">
    <property type="nucleotide sequence ID" value="NZ_KN174166.1"/>
</dbReference>
<dbReference type="GO" id="GO:0051301">
    <property type="term" value="P:cell division"/>
    <property type="evidence" value="ECO:0007669"/>
    <property type="project" value="UniProtKB-KW"/>
</dbReference>
<dbReference type="HOGENOM" id="CLU_1093456_0_0_9"/>
<proteinExistence type="predicted"/>
<keyword evidence="3" id="KW-0132">Cell division</keyword>